<evidence type="ECO:0000313" key="2">
    <source>
        <dbReference type="Proteomes" id="UP000032675"/>
    </source>
</evidence>
<dbReference type="Proteomes" id="UP000032675">
    <property type="component" value="Unassembled WGS sequence"/>
</dbReference>
<dbReference type="AlphaFoldDB" id="A0A0D6PYI6"/>
<protein>
    <recommendedName>
        <fullName evidence="3">Transcription regulator of the Arc/MetJ class</fullName>
    </recommendedName>
</protein>
<evidence type="ECO:0000313" key="1">
    <source>
        <dbReference type="EMBL" id="GAN95586.1"/>
    </source>
</evidence>
<name>A0A0D6PYI6_KOMEU</name>
<evidence type="ECO:0008006" key="3">
    <source>
        <dbReference type="Google" id="ProtNLM"/>
    </source>
</evidence>
<comment type="caution">
    <text evidence="1">The sequence shown here is derived from an EMBL/GenBank/DDBJ whole genome shotgun (WGS) entry which is preliminary data.</text>
</comment>
<accession>A0A0D6PYI6</accession>
<dbReference type="InterPro" id="IPR019239">
    <property type="entry name" value="VapB_antitoxin"/>
</dbReference>
<dbReference type="EMBL" id="BANI01000030">
    <property type="protein sequence ID" value="GAN95586.1"/>
    <property type="molecule type" value="Genomic_DNA"/>
</dbReference>
<dbReference type="RefSeq" id="WP_048850143.1">
    <property type="nucleotide sequence ID" value="NZ_BANI01000030.1"/>
</dbReference>
<proteinExistence type="predicted"/>
<dbReference type="Pfam" id="PF09957">
    <property type="entry name" value="VapB_antitoxin"/>
    <property type="match status" value="1"/>
</dbReference>
<organism evidence="1 2">
    <name type="scientific">Komagataeibacter europaeus NBRC 3261</name>
    <dbReference type="NCBI Taxonomy" id="1234669"/>
    <lineage>
        <taxon>Bacteria</taxon>
        <taxon>Pseudomonadati</taxon>
        <taxon>Pseudomonadota</taxon>
        <taxon>Alphaproteobacteria</taxon>
        <taxon>Acetobacterales</taxon>
        <taxon>Acetobacteraceae</taxon>
        <taxon>Komagataeibacter</taxon>
    </lineage>
</organism>
<gene>
    <name evidence="1" type="ORF">Geu3261_0030_003</name>
</gene>
<reference evidence="1 2" key="1">
    <citation type="submission" date="2012-11" db="EMBL/GenBank/DDBJ databases">
        <title>Whole genome sequence of Gluconacetobacter europaeus NBRC3261.</title>
        <authorList>
            <person name="Azuma Y."/>
            <person name="Higashiura N."/>
            <person name="Hirakawa H."/>
            <person name="Matsushita K."/>
        </authorList>
    </citation>
    <scope>NUCLEOTIDE SEQUENCE [LARGE SCALE GENOMIC DNA]</scope>
    <source>
        <strain evidence="1 2">NBRC 3261</strain>
    </source>
</reference>
<sequence>MRTNIIIDDTLMTDALKASGVKTKKEAVELGLRTLIKLNQQRHLRSMKGRLEWRGDLDTMRTDA</sequence>